<gene>
    <name evidence="1" type="ORF">OJ597_12120</name>
</gene>
<organism evidence="1 2">
    <name type="scientific">Streptococcus anginosus</name>
    <dbReference type="NCBI Taxonomy" id="1328"/>
    <lineage>
        <taxon>Bacteria</taxon>
        <taxon>Bacillati</taxon>
        <taxon>Bacillota</taxon>
        <taxon>Bacilli</taxon>
        <taxon>Lactobacillales</taxon>
        <taxon>Streptococcaceae</taxon>
        <taxon>Streptococcus</taxon>
        <taxon>Streptococcus anginosus group</taxon>
    </lineage>
</organism>
<name>A0ABT3EDQ2_STRAP</name>
<reference evidence="1 2" key="1">
    <citation type="submission" date="2022-10" db="EMBL/GenBank/DDBJ databases">
        <title>Comparative genomic study of S. anginosus.</title>
        <authorList>
            <person name="Prasad A."/>
            <person name="Ene A."/>
            <person name="Jablonska S."/>
            <person name="Du J."/>
            <person name="Wolfe A.J."/>
            <person name="Putonti C."/>
        </authorList>
    </citation>
    <scope>NUCLEOTIDE SEQUENCE [LARGE SCALE GENOMIC DNA]</scope>
    <source>
        <strain evidence="1 2">UMB9231</strain>
    </source>
</reference>
<evidence type="ECO:0000313" key="2">
    <source>
        <dbReference type="Proteomes" id="UP001526076"/>
    </source>
</evidence>
<protein>
    <submittedName>
        <fullName evidence="1">Uncharacterized protein</fullName>
    </submittedName>
</protein>
<accession>A0ABT3EDQ2</accession>
<feature type="non-terminal residue" evidence="1">
    <location>
        <position position="73"/>
    </location>
</feature>
<proteinExistence type="predicted"/>
<dbReference type="Proteomes" id="UP001526076">
    <property type="component" value="Unassembled WGS sequence"/>
</dbReference>
<evidence type="ECO:0000313" key="1">
    <source>
        <dbReference type="EMBL" id="MCW1043119.1"/>
    </source>
</evidence>
<keyword evidence="2" id="KW-1185">Reference proteome</keyword>
<sequence>MSYLQKFNFAWGVDIFSVRSVQRSDDFWEGSRTPRHGRRGKLKHGGIRIFSRISTMAPGIQLILPGDFREGAW</sequence>
<comment type="caution">
    <text evidence="1">The sequence shown here is derived from an EMBL/GenBank/DDBJ whole genome shotgun (WGS) entry which is preliminary data.</text>
</comment>
<dbReference type="EMBL" id="JAPAHU010000169">
    <property type="protein sequence ID" value="MCW1043119.1"/>
    <property type="molecule type" value="Genomic_DNA"/>
</dbReference>